<sequence>MRTDSDVVLQQLSSQMLNPVALYPAVRERHKPSYHAPGGHLSEEEDDLADALSPGVQPAAGWWVLEPVPTRRSVQRTDETVGDGSVRENGRAHVVSEEEVHAVYVHRRRRSERDREGNKLGGRPADEDWRRVCVSSVGRPLQATA</sequence>
<dbReference type="AlphaFoldDB" id="K5VNE7"/>
<feature type="compositionally biased region" description="Basic and acidic residues" evidence="1">
    <location>
        <begin position="111"/>
        <end position="125"/>
    </location>
</feature>
<name>K5VNE7_PHACS</name>
<feature type="region of interest" description="Disordered" evidence="1">
    <location>
        <begin position="28"/>
        <end position="53"/>
    </location>
</feature>
<gene>
    <name evidence="2" type="ORF">PHACADRAFT_214900</name>
</gene>
<evidence type="ECO:0000313" key="3">
    <source>
        <dbReference type="Proteomes" id="UP000008370"/>
    </source>
</evidence>
<dbReference type="KEGG" id="pco:PHACADRAFT_214900"/>
<dbReference type="EMBL" id="JH931287">
    <property type="protein sequence ID" value="EKM48220.1"/>
    <property type="molecule type" value="Genomic_DNA"/>
</dbReference>
<reference evidence="2 3" key="1">
    <citation type="journal article" date="2012" name="BMC Genomics">
        <title>Comparative genomics of the white-rot fungi, Phanerochaete carnosa and P. chrysosporium, to elucidate the genetic basis of the distinct wood types they colonize.</title>
        <authorList>
            <person name="Suzuki H."/>
            <person name="MacDonald J."/>
            <person name="Syed K."/>
            <person name="Salamov A."/>
            <person name="Hori C."/>
            <person name="Aerts A."/>
            <person name="Henrissat B."/>
            <person name="Wiebenga A."/>
            <person name="vanKuyk P.A."/>
            <person name="Barry K."/>
            <person name="Lindquist E."/>
            <person name="LaButti K."/>
            <person name="Lapidus A."/>
            <person name="Lucas S."/>
            <person name="Coutinho P."/>
            <person name="Gong Y."/>
            <person name="Samejima M."/>
            <person name="Mahadevan R."/>
            <person name="Abou-Zaid M."/>
            <person name="de Vries R.P."/>
            <person name="Igarashi K."/>
            <person name="Yadav J.S."/>
            <person name="Grigoriev I.V."/>
            <person name="Master E.R."/>
        </authorList>
    </citation>
    <scope>NUCLEOTIDE SEQUENCE [LARGE SCALE GENOMIC DNA]</scope>
    <source>
        <strain evidence="2 3">HHB-10118-sp</strain>
    </source>
</reference>
<evidence type="ECO:0000313" key="2">
    <source>
        <dbReference type="EMBL" id="EKM48220.1"/>
    </source>
</evidence>
<dbReference type="RefSeq" id="XP_007403228.1">
    <property type="nucleotide sequence ID" value="XM_007403166.1"/>
</dbReference>
<accession>K5VNE7</accession>
<proteinExistence type="predicted"/>
<dbReference type="Proteomes" id="UP000008370">
    <property type="component" value="Unassembled WGS sequence"/>
</dbReference>
<keyword evidence="3" id="KW-1185">Reference proteome</keyword>
<evidence type="ECO:0000256" key="1">
    <source>
        <dbReference type="SAM" id="MobiDB-lite"/>
    </source>
</evidence>
<organism evidence="2 3">
    <name type="scientific">Phanerochaete carnosa (strain HHB-10118-sp)</name>
    <name type="common">White-rot fungus</name>
    <name type="synonym">Peniophora carnosa</name>
    <dbReference type="NCBI Taxonomy" id="650164"/>
    <lineage>
        <taxon>Eukaryota</taxon>
        <taxon>Fungi</taxon>
        <taxon>Dikarya</taxon>
        <taxon>Basidiomycota</taxon>
        <taxon>Agaricomycotina</taxon>
        <taxon>Agaricomycetes</taxon>
        <taxon>Polyporales</taxon>
        <taxon>Phanerochaetaceae</taxon>
        <taxon>Phanerochaete</taxon>
    </lineage>
</organism>
<feature type="region of interest" description="Disordered" evidence="1">
    <location>
        <begin position="106"/>
        <end position="125"/>
    </location>
</feature>
<protein>
    <submittedName>
        <fullName evidence="2">Uncharacterized protein</fullName>
    </submittedName>
</protein>
<dbReference type="HOGENOM" id="CLU_1787508_0_0_1"/>
<dbReference type="GeneID" id="18913618"/>
<dbReference type="InParanoid" id="K5VNE7"/>